<evidence type="ECO:0000313" key="2">
    <source>
        <dbReference type="Proteomes" id="UP001059489"/>
    </source>
</evidence>
<dbReference type="EMBL" id="ON755186">
    <property type="protein sequence ID" value="UVF61675.1"/>
    <property type="molecule type" value="Genomic_DNA"/>
</dbReference>
<keyword evidence="2" id="KW-1185">Reference proteome</keyword>
<dbReference type="Proteomes" id="UP001059489">
    <property type="component" value="Segment"/>
</dbReference>
<evidence type="ECO:0000313" key="1">
    <source>
        <dbReference type="EMBL" id="UVF61675.1"/>
    </source>
</evidence>
<reference evidence="1" key="1">
    <citation type="submission" date="2022-06" db="EMBL/GenBank/DDBJ databases">
        <authorList>
            <person name="Harrison M."/>
            <person name="Anderman E."/>
            <person name="Dini T."/>
            <person name="Eldabh K."/>
            <person name="Frino T."/>
            <person name="Milavec J."/>
            <person name="Profrock V."/>
            <person name="Qyshkollari T."/>
            <person name="Sayed A."/>
            <person name="Virtue R."/>
            <person name="Bieri S.M."/>
            <person name="Bultje S."/>
            <person name="Chang H."/>
            <person name="Harsh E."/>
            <person name="Harsh J."/>
            <person name="Kok S.K."/>
            <person name="Lacroix V.J."/>
            <person name="McCurdy J.B."/>
            <person name="Nguyen A.V."/>
            <person name="Pastoor E.C."/>
            <person name="Ribbe G.J."/>
            <person name="Schneider L.A."/>
            <person name="Schroeder J.E."/>
            <person name="Steen S.B."/>
            <person name="Stob E.J."/>
            <person name="Sytsema I.L."/>
            <person name="Timmer L.J."/>
            <person name="Tsurho V."/>
            <person name="Van B.A."/>
            <person name="Verhoeven A.R."/>
            <person name="Vroon N.G."/>
            <person name="Wan G."/>
            <person name="Woldt K.M."/>
            <person name="Wertz J.T."/>
            <person name="DeJong R.J."/>
            <person name="Delesalle V.A."/>
            <person name="Garlena R.A."/>
            <person name="Russell D.A."/>
            <person name="Jacobs-Sera D."/>
            <person name="Hatfull G.F."/>
        </authorList>
    </citation>
    <scope>NUCLEOTIDE SEQUENCE</scope>
</reference>
<proteinExistence type="predicted"/>
<protein>
    <submittedName>
        <fullName evidence="1">Uncharacterized protein</fullName>
    </submittedName>
</protein>
<accession>A0A976U9R0</accession>
<name>A0A976U9R0_9CAUD</name>
<gene>
    <name evidence="1" type="primary">54</name>
    <name evidence="1" type="ORF">SEA_APUNK_54</name>
</gene>
<sequence length="81" mass="9202">MSTTRSIPPPRHRPNCWRLRHTIPGVAAAGMPVLYEGPHPDDPTEHRIIVLRCRTRITVPAYYLNPPARDHWTTPTGQQTA</sequence>
<organism evidence="1 2">
    <name type="scientific">Gordonia phage APunk</name>
    <dbReference type="NCBI Taxonomy" id="2926082"/>
    <lineage>
        <taxon>Viruses</taxon>
        <taxon>Duplodnaviria</taxon>
        <taxon>Heunggongvirae</taxon>
        <taxon>Uroviricota</taxon>
        <taxon>Caudoviricetes</taxon>
        <taxon>Stackebrandtviridae</taxon>
        <taxon>Schenleyvirinae</taxon>
        <taxon>Zitchvirus</taxon>
        <taxon>Zitchvirus apunk</taxon>
    </lineage>
</organism>